<dbReference type="Proteomes" id="UP000091918">
    <property type="component" value="Unassembled WGS sequence"/>
</dbReference>
<feature type="compositionally biased region" description="Basic and acidic residues" evidence="1">
    <location>
        <begin position="14"/>
        <end position="75"/>
    </location>
</feature>
<accession>A0A1B7NLT5</accession>
<dbReference type="EMBL" id="LGUA01002112">
    <property type="protein sequence ID" value="OAX77742.1"/>
    <property type="molecule type" value="Genomic_DNA"/>
</dbReference>
<protein>
    <submittedName>
        <fullName evidence="2">Uncharacterized protein</fullName>
    </submittedName>
</protein>
<gene>
    <name evidence="2" type="ORF">ACJ72_07956</name>
</gene>
<organism evidence="2 3">
    <name type="scientific">Emergomyces africanus</name>
    <dbReference type="NCBI Taxonomy" id="1955775"/>
    <lineage>
        <taxon>Eukaryota</taxon>
        <taxon>Fungi</taxon>
        <taxon>Dikarya</taxon>
        <taxon>Ascomycota</taxon>
        <taxon>Pezizomycotina</taxon>
        <taxon>Eurotiomycetes</taxon>
        <taxon>Eurotiomycetidae</taxon>
        <taxon>Onygenales</taxon>
        <taxon>Ajellomycetaceae</taxon>
        <taxon>Emergomyces</taxon>
    </lineage>
</organism>
<dbReference type="STRING" id="1658172.A0A1B7NLT5"/>
<evidence type="ECO:0000313" key="2">
    <source>
        <dbReference type="EMBL" id="OAX77742.1"/>
    </source>
</evidence>
<proteinExistence type="predicted"/>
<evidence type="ECO:0000313" key="3">
    <source>
        <dbReference type="Proteomes" id="UP000091918"/>
    </source>
</evidence>
<name>A0A1B7NLT5_9EURO</name>
<keyword evidence="3" id="KW-1185">Reference proteome</keyword>
<sequence>MTDNSSPDYKALYHKAEAERRQAEEQERHEEELRRQAEERERHEEELRRQAEERERHEEELRRQAEERKTQEKIETQSYFTKESIPPPTEKYCSTSLHF</sequence>
<feature type="region of interest" description="Disordered" evidence="1">
    <location>
        <begin position="1"/>
        <end position="99"/>
    </location>
</feature>
<comment type="caution">
    <text evidence="2">The sequence shown here is derived from an EMBL/GenBank/DDBJ whole genome shotgun (WGS) entry which is preliminary data.</text>
</comment>
<dbReference type="AlphaFoldDB" id="A0A1B7NLT5"/>
<evidence type="ECO:0000256" key="1">
    <source>
        <dbReference type="SAM" id="MobiDB-lite"/>
    </source>
</evidence>
<reference evidence="2 3" key="1">
    <citation type="submission" date="2015-07" db="EMBL/GenBank/DDBJ databases">
        <title>Emmonsia species relationships and genome sequence.</title>
        <authorList>
            <person name="Cuomo C.A."/>
            <person name="Schwartz I.S."/>
            <person name="Kenyon C."/>
            <person name="de Hoog G.S."/>
            <person name="Govender N.P."/>
            <person name="Botha A."/>
            <person name="Moreno L."/>
            <person name="de Vries M."/>
            <person name="Munoz J.F."/>
            <person name="Stielow J.B."/>
        </authorList>
    </citation>
    <scope>NUCLEOTIDE SEQUENCE [LARGE SCALE GENOMIC DNA]</scope>
    <source>
        <strain evidence="2 3">CBS 136260</strain>
    </source>
</reference>